<reference evidence="1" key="1">
    <citation type="submission" date="2014-09" db="EMBL/GenBank/DDBJ databases">
        <authorList>
            <person name="Magalhaes I.L.F."/>
            <person name="Oliveira U."/>
            <person name="Santos F.R."/>
            <person name="Vidigal T.H.D.A."/>
            <person name="Brescovit A.D."/>
            <person name="Santos A.J."/>
        </authorList>
    </citation>
    <scope>NUCLEOTIDE SEQUENCE</scope>
    <source>
        <tissue evidence="1">Shoot tissue taken approximately 20 cm above the soil surface</tissue>
    </source>
</reference>
<accession>A0A0A9D0P7</accession>
<organism evidence="1">
    <name type="scientific">Arundo donax</name>
    <name type="common">Giant reed</name>
    <name type="synonym">Donax arundinaceus</name>
    <dbReference type="NCBI Taxonomy" id="35708"/>
    <lineage>
        <taxon>Eukaryota</taxon>
        <taxon>Viridiplantae</taxon>
        <taxon>Streptophyta</taxon>
        <taxon>Embryophyta</taxon>
        <taxon>Tracheophyta</taxon>
        <taxon>Spermatophyta</taxon>
        <taxon>Magnoliopsida</taxon>
        <taxon>Liliopsida</taxon>
        <taxon>Poales</taxon>
        <taxon>Poaceae</taxon>
        <taxon>PACMAD clade</taxon>
        <taxon>Arundinoideae</taxon>
        <taxon>Arundineae</taxon>
        <taxon>Arundo</taxon>
    </lineage>
</organism>
<evidence type="ECO:0000313" key="1">
    <source>
        <dbReference type="EMBL" id="JAD82134.1"/>
    </source>
</evidence>
<dbReference type="AlphaFoldDB" id="A0A0A9D0P7"/>
<proteinExistence type="predicted"/>
<reference evidence="1" key="2">
    <citation type="journal article" date="2015" name="Data Brief">
        <title>Shoot transcriptome of the giant reed, Arundo donax.</title>
        <authorList>
            <person name="Barrero R.A."/>
            <person name="Guerrero F.D."/>
            <person name="Moolhuijzen P."/>
            <person name="Goolsby J.A."/>
            <person name="Tidwell J."/>
            <person name="Bellgard S.E."/>
            <person name="Bellgard M.I."/>
        </authorList>
    </citation>
    <scope>NUCLEOTIDE SEQUENCE</scope>
    <source>
        <tissue evidence="1">Shoot tissue taken approximately 20 cm above the soil surface</tissue>
    </source>
</reference>
<sequence>MELMVLRQNKYVLASARYAKILCTVLCRYAVLQANGIHPT</sequence>
<protein>
    <submittedName>
        <fullName evidence="1">Uncharacterized protein</fullName>
    </submittedName>
</protein>
<dbReference type="EMBL" id="GBRH01215761">
    <property type="protein sequence ID" value="JAD82134.1"/>
    <property type="molecule type" value="Transcribed_RNA"/>
</dbReference>
<name>A0A0A9D0P7_ARUDO</name>